<feature type="compositionally biased region" description="Polar residues" evidence="6">
    <location>
        <begin position="193"/>
        <end position="210"/>
    </location>
</feature>
<accession>A0A0C2IGG3</accession>
<dbReference type="InterPro" id="IPR037241">
    <property type="entry name" value="E2F-DP_heterodim"/>
</dbReference>
<dbReference type="GO" id="GO:0000981">
    <property type="term" value="F:DNA-binding transcription factor activity, RNA polymerase II-specific"/>
    <property type="evidence" value="ECO:0007669"/>
    <property type="project" value="TreeGrafter"/>
</dbReference>
<evidence type="ECO:0000313" key="9">
    <source>
        <dbReference type="Proteomes" id="UP000031668"/>
    </source>
</evidence>
<dbReference type="PANTHER" id="PTHR12081">
    <property type="entry name" value="TRANSCRIPTION FACTOR E2F"/>
    <property type="match status" value="1"/>
</dbReference>
<dbReference type="InterPro" id="IPR036390">
    <property type="entry name" value="WH_DNA-bd_sf"/>
</dbReference>
<comment type="subcellular location">
    <subcellularLocation>
        <location evidence="5">Nucleus</location>
    </subcellularLocation>
</comment>
<dbReference type="SUPFAM" id="SSF144074">
    <property type="entry name" value="E2F-DP heterodimerization region"/>
    <property type="match status" value="1"/>
</dbReference>
<feature type="domain" description="E2F/DP family winged-helix DNA-binding" evidence="7">
    <location>
        <begin position="11"/>
        <end position="77"/>
    </location>
</feature>
<evidence type="ECO:0000256" key="6">
    <source>
        <dbReference type="SAM" id="MobiDB-lite"/>
    </source>
</evidence>
<dbReference type="InterPro" id="IPR032198">
    <property type="entry name" value="E2F_CC-MB"/>
</dbReference>
<dbReference type="Gene3D" id="6.10.250.540">
    <property type="match status" value="1"/>
</dbReference>
<dbReference type="SMART" id="SM01372">
    <property type="entry name" value="E2F_TDP"/>
    <property type="match status" value="1"/>
</dbReference>
<dbReference type="FunFam" id="1.10.10.10:FF:000008">
    <property type="entry name" value="E2F transcription factor 1"/>
    <property type="match status" value="1"/>
</dbReference>
<dbReference type="InterPro" id="IPR015633">
    <property type="entry name" value="E2F"/>
</dbReference>
<dbReference type="EMBL" id="JWZT01004301">
    <property type="protein sequence ID" value="KII64404.1"/>
    <property type="molecule type" value="Genomic_DNA"/>
</dbReference>
<organism evidence="8 9">
    <name type="scientific">Thelohanellus kitauei</name>
    <name type="common">Myxosporean</name>
    <dbReference type="NCBI Taxonomy" id="669202"/>
    <lineage>
        <taxon>Eukaryota</taxon>
        <taxon>Metazoa</taxon>
        <taxon>Cnidaria</taxon>
        <taxon>Myxozoa</taxon>
        <taxon>Myxosporea</taxon>
        <taxon>Bivalvulida</taxon>
        <taxon>Platysporina</taxon>
        <taxon>Myxobolidae</taxon>
        <taxon>Thelohanellus</taxon>
    </lineage>
</organism>
<keyword evidence="4 5" id="KW-0804">Transcription</keyword>
<dbReference type="Proteomes" id="UP000031668">
    <property type="component" value="Unassembled WGS sequence"/>
</dbReference>
<dbReference type="PANTHER" id="PTHR12081:SF18">
    <property type="entry name" value="TRANSCRIPTION FACTOR E2F2-RELATED"/>
    <property type="match status" value="1"/>
</dbReference>
<sequence length="295" mass="32791">MRSNNPTVKHQSEKSLGLLASKFVHLLLEAPSGVLDLRKAADEMQVRQKRRIYDITNVLEGIGLIEKKSKNSVQWKGVHGSSNDDLKSRVTELSNDVNCLERLDGILAKHGSNLELSIANLIDYAVSNNSYYVLNHKVLSLFPQSTILSVQAPPNTVMGVCNQQMPHGIKYNLNIKSTEGPIDVMLVNPAFNKPTSDPESSSACTINTKTPRPHPHVGNNLFMRPLGPRPNFNFLTTQPIDLDALVRYQDLPEPLISIVPVPQGDDYFFAIKPEESPFDMFKCSKTQQIPPPNPT</sequence>
<keyword evidence="3 5" id="KW-0238">DNA-binding</keyword>
<dbReference type="GO" id="GO:0090575">
    <property type="term" value="C:RNA polymerase II transcription regulator complex"/>
    <property type="evidence" value="ECO:0007669"/>
    <property type="project" value="TreeGrafter"/>
</dbReference>
<dbReference type="OMA" id="SACTINT"/>
<dbReference type="InterPro" id="IPR036388">
    <property type="entry name" value="WH-like_DNA-bd_sf"/>
</dbReference>
<evidence type="ECO:0000256" key="4">
    <source>
        <dbReference type="ARBA" id="ARBA00023163"/>
    </source>
</evidence>
<feature type="region of interest" description="Disordered" evidence="6">
    <location>
        <begin position="193"/>
        <end position="216"/>
    </location>
</feature>
<dbReference type="Gene3D" id="1.10.10.10">
    <property type="entry name" value="Winged helix-like DNA-binding domain superfamily/Winged helix DNA-binding domain"/>
    <property type="match status" value="1"/>
</dbReference>
<gene>
    <name evidence="8" type="ORF">RF11_06519</name>
</gene>
<dbReference type="AlphaFoldDB" id="A0A0C2IGG3"/>
<evidence type="ECO:0000256" key="2">
    <source>
        <dbReference type="ARBA" id="ARBA00023015"/>
    </source>
</evidence>
<name>A0A0C2IGG3_THEKT</name>
<dbReference type="GO" id="GO:0046983">
    <property type="term" value="F:protein dimerization activity"/>
    <property type="evidence" value="ECO:0007669"/>
    <property type="project" value="InterPro"/>
</dbReference>
<dbReference type="InterPro" id="IPR003316">
    <property type="entry name" value="E2F_WHTH_DNA-bd_dom"/>
</dbReference>
<evidence type="ECO:0000256" key="5">
    <source>
        <dbReference type="RuleBase" id="RU003796"/>
    </source>
</evidence>
<reference evidence="8 9" key="1">
    <citation type="journal article" date="2014" name="Genome Biol. Evol.">
        <title>The genome of the myxosporean Thelohanellus kitauei shows adaptations to nutrient acquisition within its fish host.</title>
        <authorList>
            <person name="Yang Y."/>
            <person name="Xiong J."/>
            <person name="Zhou Z."/>
            <person name="Huo F."/>
            <person name="Miao W."/>
            <person name="Ran C."/>
            <person name="Liu Y."/>
            <person name="Zhang J."/>
            <person name="Feng J."/>
            <person name="Wang M."/>
            <person name="Wang M."/>
            <person name="Wang L."/>
            <person name="Yao B."/>
        </authorList>
    </citation>
    <scope>NUCLEOTIDE SEQUENCE [LARGE SCALE GENOMIC DNA]</scope>
    <source>
        <strain evidence="8">Wuqing</strain>
    </source>
</reference>
<keyword evidence="2 5" id="KW-0805">Transcription regulation</keyword>
<evidence type="ECO:0000256" key="1">
    <source>
        <dbReference type="ARBA" id="ARBA00010940"/>
    </source>
</evidence>
<dbReference type="Pfam" id="PF16421">
    <property type="entry name" value="E2F_CC-MB"/>
    <property type="match status" value="1"/>
</dbReference>
<evidence type="ECO:0000256" key="3">
    <source>
        <dbReference type="ARBA" id="ARBA00023125"/>
    </source>
</evidence>
<keyword evidence="9" id="KW-1185">Reference proteome</keyword>
<proteinExistence type="inferred from homology"/>
<dbReference type="OrthoDB" id="6021934at2759"/>
<dbReference type="Pfam" id="PF02319">
    <property type="entry name" value="WHD_E2F_TDP"/>
    <property type="match status" value="1"/>
</dbReference>
<comment type="caution">
    <text evidence="8">The sequence shown here is derived from an EMBL/GenBank/DDBJ whole genome shotgun (WGS) entry which is preliminary data.</text>
</comment>
<comment type="similarity">
    <text evidence="1 5">Belongs to the E2F/DP family.</text>
</comment>
<evidence type="ECO:0000313" key="8">
    <source>
        <dbReference type="EMBL" id="KII64404.1"/>
    </source>
</evidence>
<protein>
    <submittedName>
        <fullName evidence="8">Transcription factor E2F5</fullName>
    </submittedName>
</protein>
<dbReference type="GO" id="GO:0000978">
    <property type="term" value="F:RNA polymerase II cis-regulatory region sequence-specific DNA binding"/>
    <property type="evidence" value="ECO:0007669"/>
    <property type="project" value="InterPro"/>
</dbReference>
<evidence type="ECO:0000259" key="7">
    <source>
        <dbReference type="SMART" id="SM01372"/>
    </source>
</evidence>
<dbReference type="SUPFAM" id="SSF46785">
    <property type="entry name" value="Winged helix' DNA-binding domain"/>
    <property type="match status" value="1"/>
</dbReference>
<keyword evidence="5" id="KW-0539">Nucleus</keyword>